<evidence type="ECO:0000313" key="3">
    <source>
        <dbReference type="EMBL" id="KPJ68584.1"/>
    </source>
</evidence>
<feature type="domain" description="Dret-0059-like sensor" evidence="2">
    <location>
        <begin position="41"/>
        <end position="162"/>
    </location>
</feature>
<dbReference type="Pfam" id="PF22309">
    <property type="entry name" value="HK-GC-Chemotax_sensor"/>
    <property type="match status" value="1"/>
</dbReference>
<feature type="chain" id="PRO_5006640349" description="Dret-0059-like sensor domain-containing protein" evidence="1">
    <location>
        <begin position="23"/>
        <end position="269"/>
    </location>
</feature>
<evidence type="ECO:0000256" key="1">
    <source>
        <dbReference type="SAM" id="SignalP"/>
    </source>
</evidence>
<dbReference type="Gene3D" id="3.30.450.20">
    <property type="entry name" value="PAS domain"/>
    <property type="match status" value="1"/>
</dbReference>
<feature type="signal peptide" evidence="1">
    <location>
        <begin position="1"/>
        <end position="22"/>
    </location>
</feature>
<accession>A0A0S7Y1K9</accession>
<evidence type="ECO:0000313" key="4">
    <source>
        <dbReference type="Proteomes" id="UP000051861"/>
    </source>
</evidence>
<proteinExistence type="predicted"/>
<reference evidence="3 4" key="1">
    <citation type="journal article" date="2015" name="Microbiome">
        <title>Genomic resolution of linkages in carbon, nitrogen, and sulfur cycling among widespread estuary sediment bacteria.</title>
        <authorList>
            <person name="Baker B.J."/>
            <person name="Lazar C.S."/>
            <person name="Teske A.P."/>
            <person name="Dick G.J."/>
        </authorList>
    </citation>
    <scope>NUCLEOTIDE SEQUENCE [LARGE SCALE GENOMIC DNA]</scope>
    <source>
        <strain evidence="3">DG_54_3</strain>
    </source>
</reference>
<protein>
    <recommendedName>
        <fullName evidence="2">Dret-0059-like sensor domain-containing protein</fullName>
    </recommendedName>
</protein>
<gene>
    <name evidence="3" type="ORF">AMJ44_06155</name>
</gene>
<dbReference type="PATRIC" id="fig|1703775.3.peg.2345"/>
<dbReference type="EMBL" id="LIZX01000049">
    <property type="protein sequence ID" value="KPJ68584.1"/>
    <property type="molecule type" value="Genomic_DNA"/>
</dbReference>
<dbReference type="AlphaFoldDB" id="A0A0S7Y1K9"/>
<name>A0A0S7Y1K9_UNCSA</name>
<dbReference type="InterPro" id="IPR054513">
    <property type="entry name" value="Dret_0059-like_sensor"/>
</dbReference>
<organism evidence="3 4">
    <name type="scientific">candidate division WOR-1 bacterium DG_54_3</name>
    <dbReference type="NCBI Taxonomy" id="1703775"/>
    <lineage>
        <taxon>Bacteria</taxon>
        <taxon>Bacillati</taxon>
        <taxon>Saganbacteria</taxon>
    </lineage>
</organism>
<sequence>MKNGIFVLILPLLCLLSSSALAMGEPSRPPTLLELQRKAEAELNSMDRDMAQAARSLSATGLLGRETSRILQKIYDDHPSAVDVATIDLKGRLLLIEPEKYKSSEGESIADQPHFITLKNTEKPVMSKIFKTVEGFYAVSLAHPILSAEGKPIGFISMVFQPDALIRNIVKPTEVSGLTLEVLAIQKDGRIVYDKDVLQVGKMTFTDPAYQDHPSLLKLAQIITREASGLGIYEYPAQYGREPLKKEAEWDTVSLHGTEWRLILSRVIE</sequence>
<evidence type="ECO:0000259" key="2">
    <source>
        <dbReference type="Pfam" id="PF22309"/>
    </source>
</evidence>
<comment type="caution">
    <text evidence="3">The sequence shown here is derived from an EMBL/GenBank/DDBJ whole genome shotgun (WGS) entry which is preliminary data.</text>
</comment>
<keyword evidence="1" id="KW-0732">Signal</keyword>
<dbReference type="Proteomes" id="UP000051861">
    <property type="component" value="Unassembled WGS sequence"/>
</dbReference>